<dbReference type="PANTHER" id="PTHR11803">
    <property type="entry name" value="2-IMINOBUTANOATE/2-IMINOPROPANOATE DEAMINASE RIDA"/>
    <property type="match status" value="1"/>
</dbReference>
<dbReference type="InterPro" id="IPR035959">
    <property type="entry name" value="RutC-like_sf"/>
</dbReference>
<proteinExistence type="predicted"/>
<dbReference type="PANTHER" id="PTHR11803:SF44">
    <property type="entry name" value="RUTC FAMILY PROTEIN YJGH"/>
    <property type="match status" value="1"/>
</dbReference>
<accession>A0A1G6NGP1</accession>
<sequence>MGQGNENWEEEFEYSDAVRAGDLWFLSGQVGLEADGTVPADIERQYRFAFDALLGVLRKQGCTAADVVELTTFHVDYPQHLPEFMRAKSRFQGDARPAWTAVGVAALAMPGTLVEIKAVARARD</sequence>
<dbReference type="SUPFAM" id="SSF55298">
    <property type="entry name" value="YjgF-like"/>
    <property type="match status" value="1"/>
</dbReference>
<evidence type="ECO:0000313" key="1">
    <source>
        <dbReference type="EMBL" id="SDC66871.1"/>
    </source>
</evidence>
<gene>
    <name evidence="1" type="ORF">SAMN05444580_101533</name>
</gene>
<reference evidence="1 2" key="1">
    <citation type="submission" date="2016-10" db="EMBL/GenBank/DDBJ databases">
        <authorList>
            <person name="de Groot N.N."/>
        </authorList>
    </citation>
    <scope>NUCLEOTIDE SEQUENCE [LARGE SCALE GENOMIC DNA]</scope>
    <source>
        <strain evidence="1 2">JCM 11308</strain>
    </source>
</reference>
<dbReference type="GO" id="GO:0005829">
    <property type="term" value="C:cytosol"/>
    <property type="evidence" value="ECO:0007669"/>
    <property type="project" value="TreeGrafter"/>
</dbReference>
<dbReference type="Pfam" id="PF01042">
    <property type="entry name" value="Ribonuc_L-PSP"/>
    <property type="match status" value="1"/>
</dbReference>
<dbReference type="RefSeq" id="WP_072843191.1">
    <property type="nucleotide sequence ID" value="NZ_FNAB01000001.1"/>
</dbReference>
<dbReference type="EMBL" id="FNAB01000001">
    <property type="protein sequence ID" value="SDC66871.1"/>
    <property type="molecule type" value="Genomic_DNA"/>
</dbReference>
<dbReference type="AlphaFoldDB" id="A0A1G6NGP1"/>
<dbReference type="Gene3D" id="3.30.1330.40">
    <property type="entry name" value="RutC-like"/>
    <property type="match status" value="1"/>
</dbReference>
<dbReference type="STRING" id="168276.SAMN05444580_101533"/>
<protein>
    <submittedName>
        <fullName evidence="1">Enamine deaminase RidA, house cleaning of reactive enamine intermediates, YjgF/YER057c/UK114 family</fullName>
    </submittedName>
</protein>
<evidence type="ECO:0000313" key="2">
    <source>
        <dbReference type="Proteomes" id="UP000199417"/>
    </source>
</evidence>
<dbReference type="Proteomes" id="UP000199417">
    <property type="component" value="Unassembled WGS sequence"/>
</dbReference>
<name>A0A1G6NGP1_9NOCA</name>
<dbReference type="CDD" id="cd02198">
    <property type="entry name" value="YjgH_like"/>
    <property type="match status" value="1"/>
</dbReference>
<organism evidence="1 2">
    <name type="scientific">Rhodococcus tukisamuensis</name>
    <dbReference type="NCBI Taxonomy" id="168276"/>
    <lineage>
        <taxon>Bacteria</taxon>
        <taxon>Bacillati</taxon>
        <taxon>Actinomycetota</taxon>
        <taxon>Actinomycetes</taxon>
        <taxon>Mycobacteriales</taxon>
        <taxon>Nocardiaceae</taxon>
        <taxon>Rhodococcus</taxon>
    </lineage>
</organism>
<dbReference type="InterPro" id="IPR006175">
    <property type="entry name" value="YjgF/YER057c/UK114"/>
</dbReference>
<dbReference type="GO" id="GO:0019239">
    <property type="term" value="F:deaminase activity"/>
    <property type="evidence" value="ECO:0007669"/>
    <property type="project" value="TreeGrafter"/>
</dbReference>
<dbReference type="InterPro" id="IPR038743">
    <property type="entry name" value="YjgH-like"/>
</dbReference>
<keyword evidence="2" id="KW-1185">Reference proteome</keyword>